<dbReference type="InterPro" id="IPR052193">
    <property type="entry name" value="Peptidase_C59"/>
</dbReference>
<dbReference type="InterPro" id="IPR029132">
    <property type="entry name" value="CBAH/NAAA_C"/>
</dbReference>
<reference evidence="4 5" key="1">
    <citation type="submission" date="2024-11" db="EMBL/GenBank/DDBJ databases">
        <authorList>
            <person name="Heng Y.C."/>
            <person name="Lim A.C.H."/>
            <person name="Lee J.K.Y."/>
            <person name="Kittelmann S."/>
        </authorList>
    </citation>
    <scope>NUCLEOTIDE SEQUENCE [LARGE SCALE GENOMIC DNA]</scope>
    <source>
        <strain evidence="4 5">WILCCON 0269</strain>
    </source>
</reference>
<keyword evidence="5" id="KW-1185">Reference proteome</keyword>
<evidence type="ECO:0000256" key="1">
    <source>
        <dbReference type="ARBA" id="ARBA00006625"/>
    </source>
</evidence>
<protein>
    <submittedName>
        <fullName evidence="4">Choloylglycine hydrolase family protein</fullName>
    </submittedName>
</protein>
<comment type="caution">
    <text evidence="4">The sequence shown here is derived from an EMBL/GenBank/DDBJ whole genome shotgun (WGS) entry which is preliminary data.</text>
</comment>
<dbReference type="GO" id="GO:0016787">
    <property type="term" value="F:hydrolase activity"/>
    <property type="evidence" value="ECO:0007669"/>
    <property type="project" value="UniProtKB-KW"/>
</dbReference>
<sequence length="329" mass="37039">MCTSLTLETTSGHHLFGRTMDLAIEFNPSIDIIPRNYIWTNTVDRQEKKTRYTFIGMSMGLDEHSSLVDGLNEKGLTCAMLYLTGFAQYSKTIVEGKENIAPHDFVFWALSQFKDLEEVKKSLQDLEIVDVPSNLLNLTPSLHYILSDKSGKSIVVERTSRGLEVFDNPVGVMTNSPDFQWHLNNLNQYIGIRSRQFDKVTWGNLELSSFTNGSGAFGLPGDFTSASRFTRAVYLKNNLTHIDTELEGINGMFHILSNCQVPKGAVITSDGKEHSTIYTSAMCGESGTYYYYAYDNAQVSAINLFNEDLNTVSVKSYPFRNKPIIYMEN</sequence>
<dbReference type="PANTHER" id="PTHR35527:SF2">
    <property type="entry name" value="HYDROLASE"/>
    <property type="match status" value="1"/>
</dbReference>
<dbReference type="PANTHER" id="PTHR35527">
    <property type="entry name" value="CHOLOYLGLYCINE HYDROLASE"/>
    <property type="match status" value="1"/>
</dbReference>
<keyword evidence="2 4" id="KW-0378">Hydrolase</keyword>
<dbReference type="Proteomes" id="UP001623660">
    <property type="component" value="Unassembled WGS sequence"/>
</dbReference>
<dbReference type="Pfam" id="PF02275">
    <property type="entry name" value="CBAH"/>
    <property type="match status" value="1"/>
</dbReference>
<name>A0ABW8SS53_9CLOT</name>
<evidence type="ECO:0000313" key="5">
    <source>
        <dbReference type="Proteomes" id="UP001623660"/>
    </source>
</evidence>
<feature type="domain" description="Choloylglycine hydrolase/NAAA C-terminal" evidence="3">
    <location>
        <begin position="2"/>
        <end position="316"/>
    </location>
</feature>
<organism evidence="4 5">
    <name type="scientific">Candidatus Clostridium eludens</name>
    <dbReference type="NCBI Taxonomy" id="3381663"/>
    <lineage>
        <taxon>Bacteria</taxon>
        <taxon>Bacillati</taxon>
        <taxon>Bacillota</taxon>
        <taxon>Clostridia</taxon>
        <taxon>Eubacteriales</taxon>
        <taxon>Clostridiaceae</taxon>
        <taxon>Clostridium</taxon>
    </lineage>
</organism>
<evidence type="ECO:0000313" key="4">
    <source>
        <dbReference type="EMBL" id="MFL0198483.1"/>
    </source>
</evidence>
<accession>A0ABW8SS53</accession>
<gene>
    <name evidence="4" type="ORF">ACJDU8_23410</name>
</gene>
<dbReference type="EMBL" id="JBJHZX010000063">
    <property type="protein sequence ID" value="MFL0198483.1"/>
    <property type="molecule type" value="Genomic_DNA"/>
</dbReference>
<dbReference type="CDD" id="cd00542">
    <property type="entry name" value="Ntn_PVA"/>
    <property type="match status" value="1"/>
</dbReference>
<dbReference type="InterPro" id="IPR029055">
    <property type="entry name" value="Ntn_hydrolases_N"/>
</dbReference>
<proteinExistence type="inferred from homology"/>
<dbReference type="RefSeq" id="WP_406794593.1">
    <property type="nucleotide sequence ID" value="NZ_JBJHZX010000063.1"/>
</dbReference>
<evidence type="ECO:0000259" key="3">
    <source>
        <dbReference type="Pfam" id="PF02275"/>
    </source>
</evidence>
<evidence type="ECO:0000256" key="2">
    <source>
        <dbReference type="ARBA" id="ARBA00022801"/>
    </source>
</evidence>
<dbReference type="Gene3D" id="3.60.60.10">
    <property type="entry name" value="Penicillin V Acylase, Chain A"/>
    <property type="match status" value="1"/>
</dbReference>
<dbReference type="SUPFAM" id="SSF56235">
    <property type="entry name" value="N-terminal nucleophile aminohydrolases (Ntn hydrolases)"/>
    <property type="match status" value="1"/>
</dbReference>
<comment type="similarity">
    <text evidence="1">Belongs to the peptidase C59 family.</text>
</comment>